<dbReference type="Proteomes" id="UP001138500">
    <property type="component" value="Unassembled WGS sequence"/>
</dbReference>
<evidence type="ECO:0000313" key="1">
    <source>
        <dbReference type="EMBL" id="KAH9845238.1"/>
    </source>
</evidence>
<dbReference type="AlphaFoldDB" id="A0A9W7W6P7"/>
<comment type="caution">
    <text evidence="1">The sequence shown here is derived from an EMBL/GenBank/DDBJ whole genome shotgun (WGS) entry which is preliminary data.</text>
</comment>
<gene>
    <name evidence="1" type="ORF">Tdes44962_MAKER01248</name>
</gene>
<proteinExistence type="predicted"/>
<keyword evidence="2" id="KW-1185">Reference proteome</keyword>
<name>A0A9W7W6P7_9PEZI</name>
<reference evidence="1 2" key="2">
    <citation type="journal article" date="2021" name="Curr. Genet.">
        <title>Genetic response to nitrogen starvation in the aggressive Eucalyptus foliar pathogen Teratosphaeria destructans.</title>
        <authorList>
            <person name="Havenga M."/>
            <person name="Wingfield B.D."/>
            <person name="Wingfield M.J."/>
            <person name="Dreyer L.L."/>
            <person name="Roets F."/>
            <person name="Aylward J."/>
        </authorList>
    </citation>
    <scope>NUCLEOTIDE SEQUENCE [LARGE SCALE GENOMIC DNA]</scope>
    <source>
        <strain evidence="1">CMW44962</strain>
    </source>
</reference>
<sequence>MSSISTLPPELLLNITDFIHRSSDLKNLCRVSKKFHTTAVSRLYECTKLDLDNLSSAGPNGFFTAGNPGPKHVKKLSFIPSGPRDPIDAVKVIKMAILLCAKDGLRSLKLPNKIKLDDDLFVMIYTNQQKLQSVELGLPGEILGTHLQSSTFPGTWPSTIKSLCIPDFIESSQDLEAYGSLLARLHNLQELEIHTQSFTSDELDSTPLRESVDEESLVLKTLLASNEQGNKMRAMQLKRLVLNRQDLRYPRRILTSSIKFSMLVTLDLQQCNSTSTLLDILATDFREHGSKLQALKATFDTQDCTALTSFLRSFCGLRALKLYYGSDVNGSNFDLNWLATHEPTLKQLQVCAWDPSATINGSVPLPLRSYAPLSKGFPKLSCVATAMPLIRLPDVGAPEDDSLQAYFAAFDAIVTNRQRKLIYFIGNLLMETGGLVQPLPLQSPEVKQLYDELNMRRYAERLDRFADQLFARIAGIRGTTSREAAPSLIFIGRVTCEHGSDLTSPIEVISYVPSTQSSALGPIRLAGTRVSIRDLASI</sequence>
<protein>
    <submittedName>
        <fullName evidence="1">DUF4200 multi-domain protein</fullName>
    </submittedName>
</protein>
<dbReference type="EMBL" id="RIBY02000113">
    <property type="protein sequence ID" value="KAH9845238.1"/>
    <property type="molecule type" value="Genomic_DNA"/>
</dbReference>
<organism evidence="1 2">
    <name type="scientific">Teratosphaeria destructans</name>
    <dbReference type="NCBI Taxonomy" id="418781"/>
    <lineage>
        <taxon>Eukaryota</taxon>
        <taxon>Fungi</taxon>
        <taxon>Dikarya</taxon>
        <taxon>Ascomycota</taxon>
        <taxon>Pezizomycotina</taxon>
        <taxon>Dothideomycetes</taxon>
        <taxon>Dothideomycetidae</taxon>
        <taxon>Mycosphaerellales</taxon>
        <taxon>Teratosphaeriaceae</taxon>
        <taxon>Teratosphaeria</taxon>
    </lineage>
</organism>
<reference evidence="1 2" key="1">
    <citation type="journal article" date="2018" name="IMA Fungus">
        <title>IMA Genome-F 10: Nine draft genome sequences of Claviceps purpurea s.lat., including C. arundinis, C. humidiphila, and C. cf. spartinae, pseudomolecules for the pitch canker pathogen Fusarium circinatum, draft genome of Davidsoniella eucalypti, Grosmannia galeiformis, Quambalaria eucalypti, and Teratosphaeria destructans.</title>
        <authorList>
            <person name="Wingfield B.D."/>
            <person name="Liu M."/>
            <person name="Nguyen H.D."/>
            <person name="Lane F.A."/>
            <person name="Morgan S.W."/>
            <person name="De Vos L."/>
            <person name="Wilken P.M."/>
            <person name="Duong T.A."/>
            <person name="Aylward J."/>
            <person name="Coetzee M.P."/>
            <person name="Dadej K."/>
            <person name="De Beer Z.W."/>
            <person name="Findlay W."/>
            <person name="Havenga M."/>
            <person name="Kolarik M."/>
            <person name="Menzies J.G."/>
            <person name="Naidoo K."/>
            <person name="Pochopski O."/>
            <person name="Shoukouhi P."/>
            <person name="Santana Q.C."/>
            <person name="Seifert K.A."/>
            <person name="Soal N."/>
            <person name="Steenkamp E.T."/>
            <person name="Tatham C.T."/>
            <person name="van der Nest M.A."/>
            <person name="Wingfield M.J."/>
        </authorList>
    </citation>
    <scope>NUCLEOTIDE SEQUENCE [LARGE SCALE GENOMIC DNA]</scope>
    <source>
        <strain evidence="1">CMW44962</strain>
    </source>
</reference>
<evidence type="ECO:0000313" key="2">
    <source>
        <dbReference type="Proteomes" id="UP001138500"/>
    </source>
</evidence>
<dbReference type="OrthoDB" id="20872at2759"/>
<accession>A0A9W7W6P7</accession>